<reference evidence="1 2" key="1">
    <citation type="submission" date="2019-07" db="EMBL/GenBank/DDBJ databases">
        <title>Whole genome shotgun sequence of Brevifollis gellanilyticus NBRC 108608.</title>
        <authorList>
            <person name="Hosoyama A."/>
            <person name="Uohara A."/>
            <person name="Ohji S."/>
            <person name="Ichikawa N."/>
        </authorList>
    </citation>
    <scope>NUCLEOTIDE SEQUENCE [LARGE SCALE GENOMIC DNA]</scope>
    <source>
        <strain evidence="1 2">NBRC 108608</strain>
    </source>
</reference>
<dbReference type="AlphaFoldDB" id="A0A512M2H3"/>
<name>A0A512M2H3_9BACT</name>
<protein>
    <submittedName>
        <fullName evidence="1">Uncharacterized protein</fullName>
    </submittedName>
</protein>
<dbReference type="RefSeq" id="WP_218032863.1">
    <property type="nucleotide sequence ID" value="NZ_BKAG01000001.1"/>
</dbReference>
<organism evidence="1 2">
    <name type="scientific">Brevifollis gellanilyticus</name>
    <dbReference type="NCBI Taxonomy" id="748831"/>
    <lineage>
        <taxon>Bacteria</taxon>
        <taxon>Pseudomonadati</taxon>
        <taxon>Verrucomicrobiota</taxon>
        <taxon>Verrucomicrobiia</taxon>
        <taxon>Verrucomicrobiales</taxon>
        <taxon>Verrucomicrobiaceae</taxon>
    </lineage>
</organism>
<proteinExistence type="predicted"/>
<dbReference type="InterPro" id="IPR046657">
    <property type="entry name" value="DUF6766"/>
</dbReference>
<keyword evidence="2" id="KW-1185">Reference proteome</keyword>
<dbReference type="Pfam" id="PF20554">
    <property type="entry name" value="DUF6766"/>
    <property type="match status" value="1"/>
</dbReference>
<evidence type="ECO:0000313" key="1">
    <source>
        <dbReference type="EMBL" id="GEP40936.1"/>
    </source>
</evidence>
<sequence>MKRILKENGLSLVLLAMFLITWIFGQEVTGHRESNEDREEHGLAAETLWPIHNRRSFS</sequence>
<gene>
    <name evidence="1" type="ORF">BGE01nite_02270</name>
</gene>
<dbReference type="EMBL" id="BKAG01000001">
    <property type="protein sequence ID" value="GEP40936.1"/>
    <property type="molecule type" value="Genomic_DNA"/>
</dbReference>
<dbReference type="Proteomes" id="UP000321577">
    <property type="component" value="Unassembled WGS sequence"/>
</dbReference>
<comment type="caution">
    <text evidence="1">The sequence shown here is derived from an EMBL/GenBank/DDBJ whole genome shotgun (WGS) entry which is preliminary data.</text>
</comment>
<accession>A0A512M2H3</accession>
<evidence type="ECO:0000313" key="2">
    <source>
        <dbReference type="Proteomes" id="UP000321577"/>
    </source>
</evidence>